<feature type="compositionally biased region" description="Basic and acidic residues" evidence="1">
    <location>
        <begin position="1"/>
        <end position="15"/>
    </location>
</feature>
<evidence type="ECO:0000259" key="3">
    <source>
        <dbReference type="Pfam" id="PF22786"/>
    </source>
</evidence>
<dbReference type="OrthoDB" id="5596576at2759"/>
<dbReference type="Pfam" id="PF26174">
    <property type="entry name" value="LEA-2_1"/>
    <property type="match status" value="1"/>
</dbReference>
<dbReference type="HOGENOM" id="CLU_006918_0_0_1"/>
<reference evidence="6 7" key="1">
    <citation type="journal article" date="2013" name="PLoS ONE">
        <title>Genomic and secretomic analyses reveal unique features of the lignocellulolytic enzyme system of Penicillium decumbens.</title>
        <authorList>
            <person name="Liu G."/>
            <person name="Zhang L."/>
            <person name="Wei X."/>
            <person name="Zou G."/>
            <person name="Qin Y."/>
            <person name="Ma L."/>
            <person name="Li J."/>
            <person name="Zheng H."/>
            <person name="Wang S."/>
            <person name="Wang C."/>
            <person name="Xun L."/>
            <person name="Zhao G.-P."/>
            <person name="Zhou Z."/>
            <person name="Qu Y."/>
        </authorList>
    </citation>
    <scope>NUCLEOTIDE SEQUENCE [LARGE SCALE GENOMIC DNA]</scope>
    <source>
        <strain evidence="7">114-2 / CGMCC 5302</strain>
    </source>
</reference>
<keyword evidence="2" id="KW-0472">Membrane</keyword>
<feature type="region of interest" description="Disordered" evidence="1">
    <location>
        <begin position="1"/>
        <end position="77"/>
    </location>
</feature>
<gene>
    <name evidence="6" type="ORF">PDE_03643</name>
</gene>
<keyword evidence="2" id="KW-1133">Transmembrane helix</keyword>
<evidence type="ECO:0000259" key="4">
    <source>
        <dbReference type="Pfam" id="PF26150"/>
    </source>
</evidence>
<accession>S8B2N4</accession>
<evidence type="ECO:0000313" key="6">
    <source>
        <dbReference type="EMBL" id="EPS28697.1"/>
    </source>
</evidence>
<dbReference type="InterPro" id="IPR059066">
    <property type="entry name" value="Ig_Tag1-like_5th"/>
</dbReference>
<dbReference type="eggNOG" id="ENOG502QZVV">
    <property type="taxonomic scope" value="Eukaryota"/>
</dbReference>
<protein>
    <recommendedName>
        <fullName evidence="8">Pre-rRNA processing protein</fullName>
    </recommendedName>
</protein>
<evidence type="ECO:0000259" key="5">
    <source>
        <dbReference type="Pfam" id="PF26153"/>
    </source>
</evidence>
<dbReference type="Pfam" id="PF26150">
    <property type="entry name" value="LEA-2_4"/>
    <property type="match status" value="1"/>
</dbReference>
<dbReference type="EMBL" id="KB644411">
    <property type="protein sequence ID" value="EPS28697.1"/>
    <property type="molecule type" value="Genomic_DNA"/>
</dbReference>
<feature type="domain" description="Tag1 C-terminal" evidence="3">
    <location>
        <begin position="466"/>
        <end position="578"/>
    </location>
</feature>
<keyword evidence="7" id="KW-1185">Reference proteome</keyword>
<feature type="transmembrane region" description="Helical" evidence="2">
    <location>
        <begin position="83"/>
        <end position="107"/>
    </location>
</feature>
<dbReference type="InterPro" id="IPR059065">
    <property type="entry name" value="Ig_Tag1-like_4th"/>
</dbReference>
<dbReference type="Pfam" id="PF22786">
    <property type="entry name" value="Tag1_C"/>
    <property type="match status" value="1"/>
</dbReference>
<evidence type="ECO:0000313" key="7">
    <source>
        <dbReference type="Proteomes" id="UP000019376"/>
    </source>
</evidence>
<evidence type="ECO:0000256" key="1">
    <source>
        <dbReference type="SAM" id="MobiDB-lite"/>
    </source>
</evidence>
<dbReference type="Proteomes" id="UP000019376">
    <property type="component" value="Unassembled WGS sequence"/>
</dbReference>
<proteinExistence type="predicted"/>
<keyword evidence="2" id="KW-0812">Transmembrane</keyword>
<dbReference type="InterPro" id="IPR055011">
    <property type="entry name" value="Tag1_C"/>
</dbReference>
<evidence type="ECO:0008006" key="8">
    <source>
        <dbReference type="Google" id="ProtNLM"/>
    </source>
</evidence>
<name>S8B2N4_PENO1</name>
<evidence type="ECO:0000256" key="2">
    <source>
        <dbReference type="SAM" id="Phobius"/>
    </source>
</evidence>
<dbReference type="AlphaFoldDB" id="S8B2N4"/>
<feature type="domain" description="Tag1-like fourth Ig-like" evidence="4">
    <location>
        <begin position="589"/>
        <end position="706"/>
    </location>
</feature>
<dbReference type="PANTHER" id="PTHR35895:SF3">
    <property type="entry name" value="PRE-RRNA PROCESSING PROTEIN"/>
    <property type="match status" value="1"/>
</dbReference>
<dbReference type="PANTHER" id="PTHR35895">
    <property type="entry name" value="CHROMOSOME 16, WHOLE GENOME SHOTGUN SEQUENCE"/>
    <property type="match status" value="1"/>
</dbReference>
<feature type="domain" description="Tag1-like fifth Ig-like" evidence="5">
    <location>
        <begin position="734"/>
        <end position="844"/>
    </location>
</feature>
<dbReference type="GO" id="GO:0000329">
    <property type="term" value="C:fungal-type vacuole membrane"/>
    <property type="evidence" value="ECO:0007669"/>
    <property type="project" value="InterPro"/>
</dbReference>
<dbReference type="Pfam" id="PF26153">
    <property type="entry name" value="LEA-2L_5"/>
    <property type="match status" value="1"/>
</dbReference>
<organism evidence="6 7">
    <name type="scientific">Penicillium oxalicum (strain 114-2 / CGMCC 5302)</name>
    <name type="common">Penicillium decumbens</name>
    <dbReference type="NCBI Taxonomy" id="933388"/>
    <lineage>
        <taxon>Eukaryota</taxon>
        <taxon>Fungi</taxon>
        <taxon>Dikarya</taxon>
        <taxon>Ascomycota</taxon>
        <taxon>Pezizomycotina</taxon>
        <taxon>Eurotiomycetes</taxon>
        <taxon>Eurotiomycetidae</taxon>
        <taxon>Eurotiales</taxon>
        <taxon>Aspergillaceae</taxon>
        <taxon>Penicillium</taxon>
    </lineage>
</organism>
<dbReference type="PhylomeDB" id="S8B2N4"/>
<sequence>MADEQNRPLLEEEARSSSPGPSDTTIRPHQPRRSFELYSESTPLLHHRNDDIPSYGAEEQPSDLQYPDEDTPKKRSHVPWPTIISLAVLTTAVLAILVFAFAAPAIVKEYAREAAVFKPTALSIDSTTPDGVRARVQGDFVMDARRVNKKPMRDIGRFMTWIAHEAESGESDVKVYIPEYGNILVGNVRLPSIKVNIRNGHETHIDFLADLTGGDIKGLHNIARDWIDGRLGSLSVRGKATVHPRSGIIGLGTQTLIDTVTFDESNLPPLPKVDITQMDVRDTANGALSVDVQASANIDSPVALMIPALEFSIYVPNCSPDDPYILVADAKTAEINVRPGSPTAVGAQGLVKQLPDELITACPSGDGSPLDLLVSNYVQGRPSTIYVRGAESPSSETPTWIADLLRSVTVPLPFEGDPLDDMMKNFTMTDTHVSLPNPFAEPGAPDAQPTVSALVKVLIGLPANVNISVDIPSVRAHTNVFYHGKQLGIMNIEKWQNAKSTRVELEDGSGALLVEFSIKNVPLQVTDNDLLSQVVQQMLFGKKGVVLHVTATVDAKVATGLGRFAVHGIPGEGDVPVNIPAGQSIGHLNPTVASMELGETTKTSLGVNVLVNLTNPTDHSATIPFFDVKMIYNNTAIGHLIVRNASIVPGNNTRVPVQMLWAPYDESGPSGVELGRKFVSSYISGANLTLQIQTHEGTFPTLPDLGKALSAIPLNVPVPHMSIPRAPGDDGDEDGKPPRFIQDATLHLFSSTVEFAVYSPMVDTNITVTSMDSTAFYEGEPLGRIEYDEPFNVPPGNSHSPRLPVEVDLGGVGYDALRKALGQELMLDAVAEVGMRVKNYEDIVHYRTKGIAARVRF</sequence>
<feature type="compositionally biased region" description="Polar residues" evidence="1">
    <location>
        <begin position="16"/>
        <end position="27"/>
    </location>
</feature>
<dbReference type="InterPro" id="IPR046368">
    <property type="entry name" value="Tag1"/>
</dbReference>